<name>A0A9Q0LTP6_ANAIG</name>
<feature type="signal peptide" evidence="2">
    <location>
        <begin position="1"/>
        <end position="20"/>
    </location>
</feature>
<keyword evidence="1" id="KW-0812">Transmembrane</keyword>
<comment type="caution">
    <text evidence="3">The sequence shown here is derived from an EMBL/GenBank/DDBJ whole genome shotgun (WGS) entry which is preliminary data.</text>
</comment>
<keyword evidence="1" id="KW-0472">Membrane</keyword>
<dbReference type="AlphaFoldDB" id="A0A9Q0LTP6"/>
<reference evidence="3" key="1">
    <citation type="submission" date="2022-10" db="EMBL/GenBank/DDBJ databases">
        <title>Novel sulphate-reducing endosymbionts in the free-living metamonad Anaeramoeba.</title>
        <authorList>
            <person name="Jerlstrom-Hultqvist J."/>
            <person name="Cepicka I."/>
            <person name="Gallot-Lavallee L."/>
            <person name="Salas-Leiva D."/>
            <person name="Curtis B.A."/>
            <person name="Zahonova K."/>
            <person name="Pipaliya S."/>
            <person name="Dacks J."/>
            <person name="Roger A.J."/>
        </authorList>
    </citation>
    <scope>NUCLEOTIDE SEQUENCE</scope>
    <source>
        <strain evidence="3">BMAN</strain>
    </source>
</reference>
<feature type="chain" id="PRO_5040475909" evidence="2">
    <location>
        <begin position="21"/>
        <end position="186"/>
    </location>
</feature>
<dbReference type="Proteomes" id="UP001149090">
    <property type="component" value="Unassembled WGS sequence"/>
</dbReference>
<keyword evidence="2" id="KW-0732">Signal</keyword>
<sequence length="186" mass="20780">MKKYIIFSIIFLIILKKSNEKYCTNNGDCNSDNEPYCESNTCVRCTNDSHCDIDSYCNTASKKCRKYEDDDALGNFCNTNLCNETGVVCGVCDSANGKFWEGECIDFKCEICGTTRQNHGTVQKHPGSICYPKSISGSVGYIGPFQFTNRSPAFLLQDSQAIAIFVIGFVIFAMAITNCLIFFKMR</sequence>
<keyword evidence="1" id="KW-1133">Transmembrane helix</keyword>
<evidence type="ECO:0000313" key="4">
    <source>
        <dbReference type="Proteomes" id="UP001149090"/>
    </source>
</evidence>
<organism evidence="3 4">
    <name type="scientific">Anaeramoeba ignava</name>
    <name type="common">Anaerobic marine amoeba</name>
    <dbReference type="NCBI Taxonomy" id="1746090"/>
    <lineage>
        <taxon>Eukaryota</taxon>
        <taxon>Metamonada</taxon>
        <taxon>Anaeramoebidae</taxon>
        <taxon>Anaeramoeba</taxon>
    </lineage>
</organism>
<evidence type="ECO:0000256" key="1">
    <source>
        <dbReference type="SAM" id="Phobius"/>
    </source>
</evidence>
<dbReference type="OrthoDB" id="10531909at2759"/>
<feature type="transmembrane region" description="Helical" evidence="1">
    <location>
        <begin position="161"/>
        <end position="183"/>
    </location>
</feature>
<evidence type="ECO:0000313" key="3">
    <source>
        <dbReference type="EMBL" id="KAJ5078828.1"/>
    </source>
</evidence>
<evidence type="ECO:0000256" key="2">
    <source>
        <dbReference type="SAM" id="SignalP"/>
    </source>
</evidence>
<proteinExistence type="predicted"/>
<accession>A0A9Q0LTP6</accession>
<dbReference type="EMBL" id="JAPDFW010000044">
    <property type="protein sequence ID" value="KAJ5078828.1"/>
    <property type="molecule type" value="Genomic_DNA"/>
</dbReference>
<gene>
    <name evidence="3" type="ORF">M0811_04551</name>
</gene>
<keyword evidence="4" id="KW-1185">Reference proteome</keyword>
<protein>
    <submittedName>
        <fullName evidence="3">Uncharacterized protein</fullName>
    </submittedName>
</protein>